<geneLocation type="plasmid" evidence="6 7">
    <name>pILYOP01</name>
</geneLocation>
<protein>
    <recommendedName>
        <fullName evidence="4">Phosphate-binding protein</fullName>
    </recommendedName>
</protein>
<dbReference type="CDD" id="cd13566">
    <property type="entry name" value="PBP2_phosphate"/>
    <property type="match status" value="1"/>
</dbReference>
<evidence type="ECO:0000256" key="4">
    <source>
        <dbReference type="RuleBase" id="RU367119"/>
    </source>
</evidence>
<proteinExistence type="inferred from homology"/>
<dbReference type="Pfam" id="PF12849">
    <property type="entry name" value="PBP_like_2"/>
    <property type="match status" value="1"/>
</dbReference>
<dbReference type="InterPro" id="IPR011862">
    <property type="entry name" value="Phos-bd"/>
</dbReference>
<dbReference type="SUPFAM" id="SSF53850">
    <property type="entry name" value="Periplasmic binding protein-like II"/>
    <property type="match status" value="1"/>
</dbReference>
<keyword evidence="4" id="KW-0592">Phosphate transport</keyword>
<comment type="similarity">
    <text evidence="1 4">Belongs to the PstS family.</text>
</comment>
<dbReference type="OrthoDB" id="9790048at2"/>
<gene>
    <name evidence="6" type="ordered locus">Ilyop_2185</name>
</gene>
<dbReference type="GO" id="GO:0042301">
    <property type="term" value="F:phosphate ion binding"/>
    <property type="evidence" value="ECO:0007669"/>
    <property type="project" value="UniProtKB-UniRule"/>
</dbReference>
<dbReference type="RefSeq" id="WP_013388609.1">
    <property type="nucleotide sequence ID" value="NC_014633.1"/>
</dbReference>
<dbReference type="PANTHER" id="PTHR30570:SF1">
    <property type="entry name" value="PHOSPHATE-BINDING PROTEIN PSTS"/>
    <property type="match status" value="1"/>
</dbReference>
<dbReference type="EMBL" id="CP002282">
    <property type="protein sequence ID" value="ADO83948.1"/>
    <property type="molecule type" value="Genomic_DNA"/>
</dbReference>
<reference evidence="6 7" key="1">
    <citation type="journal article" date="2010" name="Stand. Genomic Sci.">
        <title>Complete genome sequence of Ilyobacter polytropus type strain (CuHbu1).</title>
        <authorList>
            <person name="Sikorski J."/>
            <person name="Chertkov O."/>
            <person name="Lapidus A."/>
            <person name="Nolan M."/>
            <person name="Lucas S."/>
            <person name="Del Rio T.G."/>
            <person name="Tice H."/>
            <person name="Cheng J.F."/>
            <person name="Tapia R."/>
            <person name="Han C."/>
            <person name="Goodwin L."/>
            <person name="Pitluck S."/>
            <person name="Liolios K."/>
            <person name="Ivanova N."/>
            <person name="Mavromatis K."/>
            <person name="Mikhailova N."/>
            <person name="Pati A."/>
            <person name="Chen A."/>
            <person name="Palaniappan K."/>
            <person name="Land M."/>
            <person name="Hauser L."/>
            <person name="Chang Y.J."/>
            <person name="Jeffries C.D."/>
            <person name="Brambilla E."/>
            <person name="Yasawong M."/>
            <person name="Rohde M."/>
            <person name="Pukall R."/>
            <person name="Spring S."/>
            <person name="Goker M."/>
            <person name="Woyke T."/>
            <person name="Bristow J."/>
            <person name="Eisen J.A."/>
            <person name="Markowitz V."/>
            <person name="Hugenholtz P."/>
            <person name="Kyrpides N.C."/>
            <person name="Klenk H.P."/>
        </authorList>
    </citation>
    <scope>NUCLEOTIDE SEQUENCE [LARGE SCALE GENOMIC DNA]</scope>
    <source>
        <strain evidence="7">ATCC 51220 / DSM 2926 / LMG 16218 / CuHBu1</strain>
        <plasmid evidence="7">pILYOP01</plasmid>
    </source>
</reference>
<dbReference type="AlphaFoldDB" id="E3HCH2"/>
<evidence type="ECO:0000256" key="3">
    <source>
        <dbReference type="ARBA" id="ARBA00022729"/>
    </source>
</evidence>
<keyword evidence="3" id="KW-0732">Signal</keyword>
<evidence type="ECO:0000256" key="2">
    <source>
        <dbReference type="ARBA" id="ARBA00022448"/>
    </source>
</evidence>
<organism evidence="6 7">
    <name type="scientific">Ilyobacter polytropus (strain ATCC 51220 / DSM 2926 / LMG 16218 / CuHBu1)</name>
    <dbReference type="NCBI Taxonomy" id="572544"/>
    <lineage>
        <taxon>Bacteria</taxon>
        <taxon>Fusobacteriati</taxon>
        <taxon>Fusobacteriota</taxon>
        <taxon>Fusobacteriia</taxon>
        <taxon>Fusobacteriales</taxon>
        <taxon>Fusobacteriaceae</taxon>
        <taxon>Ilyobacter</taxon>
    </lineage>
</organism>
<keyword evidence="7" id="KW-1185">Reference proteome</keyword>
<comment type="function">
    <text evidence="4">Involved in the system for phosphate transport across the cytoplasmic membrane.</text>
</comment>
<evidence type="ECO:0000256" key="1">
    <source>
        <dbReference type="ARBA" id="ARBA00008725"/>
    </source>
</evidence>
<feature type="domain" description="PBP" evidence="5">
    <location>
        <begin position="35"/>
        <end position="267"/>
    </location>
</feature>
<dbReference type="Gene3D" id="3.40.190.10">
    <property type="entry name" value="Periplasmic binding protein-like II"/>
    <property type="match status" value="2"/>
</dbReference>
<dbReference type="GO" id="GO:0006817">
    <property type="term" value="P:phosphate ion transport"/>
    <property type="evidence" value="ECO:0007669"/>
    <property type="project" value="UniProtKB-UniRule"/>
</dbReference>
<dbReference type="Proteomes" id="UP000006875">
    <property type="component" value="Plasmid pILYOP01"/>
</dbReference>
<dbReference type="InterPro" id="IPR024370">
    <property type="entry name" value="PBP_domain"/>
</dbReference>
<keyword evidence="2 4" id="KW-0813">Transport</keyword>
<accession>E3HCH2</accession>
<dbReference type="PANTHER" id="PTHR30570">
    <property type="entry name" value="PERIPLASMIC PHOSPHATE BINDING COMPONENT OF PHOSPHATE ABC TRANSPORTER"/>
    <property type="match status" value="1"/>
</dbReference>
<evidence type="ECO:0000259" key="5">
    <source>
        <dbReference type="Pfam" id="PF12849"/>
    </source>
</evidence>
<dbReference type="HOGENOM" id="CLU_026228_5_1_0"/>
<evidence type="ECO:0000313" key="6">
    <source>
        <dbReference type="EMBL" id="ADO83948.1"/>
    </source>
</evidence>
<dbReference type="InterPro" id="IPR050811">
    <property type="entry name" value="Phosphate_ABC_transporter"/>
</dbReference>
<evidence type="ECO:0000313" key="7">
    <source>
        <dbReference type="Proteomes" id="UP000006875"/>
    </source>
</evidence>
<dbReference type="NCBIfam" id="TIGR02136">
    <property type="entry name" value="ptsS_2"/>
    <property type="match status" value="1"/>
</dbReference>
<keyword evidence="6" id="KW-0614">Plasmid</keyword>
<sequence length="287" mass="30531">MRRTLIAAFIVTAGILTINQEASAFFGFGKKNKAEIVQVVGSDTCLNVTQHITETYMKGHKDARIAVTGGGSGVGIAAAINGTTDIAMASRSAKSSEMGKAEANGKKLEEVVFGWDGIGVIVNKNNPINVLSKEVIGKIFEGKITNWKEVGGKDAPIVILSRDSSSGTHSYFKKDVVRGGDKKSKKEYSETSLFLPSNSAIVQETASNENAIGYVGMGYLDDTTKALGVNGIEPTVANVSSKAYPIARELFWYVPAERSQVITNIVKFALSSEGQSIVAKEGFVPAK</sequence>
<dbReference type="KEGG" id="ipo:Ilyop_2185"/>
<name>E3HCH2_ILYPC</name>